<proteinExistence type="predicted"/>
<dbReference type="AlphaFoldDB" id="A0A426DF23"/>
<dbReference type="EMBL" id="RHJS01000002">
    <property type="protein sequence ID" value="RRK31328.1"/>
    <property type="molecule type" value="Genomic_DNA"/>
</dbReference>
<dbReference type="RefSeq" id="WP_125127017.1">
    <property type="nucleotide sequence ID" value="NZ_CASCYM010000042.1"/>
</dbReference>
<accession>A0A426DF23</accession>
<dbReference type="Proteomes" id="UP000274920">
    <property type="component" value="Unassembled WGS sequence"/>
</dbReference>
<evidence type="ECO:0000313" key="1">
    <source>
        <dbReference type="EMBL" id="RRK31328.1"/>
    </source>
</evidence>
<gene>
    <name evidence="1" type="ORF">EBB54_08100</name>
</gene>
<organism evidence="1 2">
    <name type="scientific">Schaedlerella arabinosiphila</name>
    <dbReference type="NCBI Taxonomy" id="2044587"/>
    <lineage>
        <taxon>Bacteria</taxon>
        <taxon>Bacillati</taxon>
        <taxon>Bacillota</taxon>
        <taxon>Clostridia</taxon>
        <taxon>Lachnospirales</taxon>
        <taxon>Lachnospiraceae</taxon>
        <taxon>Schaedlerella</taxon>
    </lineage>
</organism>
<name>A0A426DF23_9FIRM</name>
<evidence type="ECO:0000313" key="2">
    <source>
        <dbReference type="Proteomes" id="UP000274920"/>
    </source>
</evidence>
<comment type="caution">
    <text evidence="1">The sequence shown here is derived from an EMBL/GenBank/DDBJ whole genome shotgun (WGS) entry which is preliminary data.</text>
</comment>
<reference evidence="1" key="1">
    <citation type="submission" date="2018-10" db="EMBL/GenBank/DDBJ databases">
        <title>Schaedlerella arabinophila gen. nov. sp. nov., isolated from the mouse intestinal tract and comparative analysis with the genome of the closely related altered Schaedler flora strain ASF502.</title>
        <authorList>
            <person name="Miyake S."/>
            <person name="Soh M."/>
            <person name="Seedorf H."/>
        </authorList>
    </citation>
    <scope>NUCLEOTIDE SEQUENCE [LARGE SCALE GENOMIC DNA]</scope>
    <source>
        <strain evidence="1">DSM 106076</strain>
    </source>
</reference>
<protein>
    <submittedName>
        <fullName evidence="1">Uncharacterized protein</fullName>
    </submittedName>
</protein>
<keyword evidence="2" id="KW-1185">Reference proteome</keyword>
<sequence length="61" mass="7300">MEQRYWEQFTKTGGVCDYLEYKMEVYGHGENQKQAGREKQRVRKNPESVIIPLYKQEDDTA</sequence>